<feature type="region of interest" description="Disordered" evidence="1">
    <location>
        <begin position="387"/>
        <end position="431"/>
    </location>
</feature>
<dbReference type="Pfam" id="PF00850">
    <property type="entry name" value="Hist_deacetyl"/>
    <property type="match status" value="1"/>
</dbReference>
<dbReference type="GO" id="GO:0000118">
    <property type="term" value="C:histone deacetylase complex"/>
    <property type="evidence" value="ECO:0007669"/>
    <property type="project" value="TreeGrafter"/>
</dbReference>
<dbReference type="SUPFAM" id="SSF52768">
    <property type="entry name" value="Arginase/deacetylase"/>
    <property type="match status" value="1"/>
</dbReference>
<feature type="domain" description="Histone deacetylase" evidence="2">
    <location>
        <begin position="77"/>
        <end position="376"/>
    </location>
</feature>
<evidence type="ECO:0000313" key="4">
    <source>
        <dbReference type="Proteomes" id="UP001515480"/>
    </source>
</evidence>
<dbReference type="InterPro" id="IPR037138">
    <property type="entry name" value="His_deacetylse_dom_sf"/>
</dbReference>
<accession>A0AB34IV60</accession>
<name>A0AB34IV60_PRYPA</name>
<dbReference type="InterPro" id="IPR000286">
    <property type="entry name" value="HDACs"/>
</dbReference>
<gene>
    <name evidence="3" type="ORF">AB1Y20_007866</name>
</gene>
<dbReference type="GO" id="GO:0005737">
    <property type="term" value="C:cytoplasm"/>
    <property type="evidence" value="ECO:0007669"/>
    <property type="project" value="TreeGrafter"/>
</dbReference>
<dbReference type="PANTHER" id="PTHR10625:SF25">
    <property type="entry name" value="HISTONE DEACETYLASE 18-RELATED"/>
    <property type="match status" value="1"/>
</dbReference>
<reference evidence="3 4" key="1">
    <citation type="journal article" date="2024" name="Science">
        <title>Giant polyketide synthase enzymes in the biosynthesis of giant marine polyether toxins.</title>
        <authorList>
            <person name="Fallon T.R."/>
            <person name="Shende V.V."/>
            <person name="Wierzbicki I.H."/>
            <person name="Pendleton A.L."/>
            <person name="Watervoot N.F."/>
            <person name="Auber R.P."/>
            <person name="Gonzalez D.J."/>
            <person name="Wisecaver J.H."/>
            <person name="Moore B.S."/>
        </authorList>
    </citation>
    <scope>NUCLEOTIDE SEQUENCE [LARGE SCALE GENOMIC DNA]</scope>
    <source>
        <strain evidence="3 4">12B1</strain>
    </source>
</reference>
<feature type="region of interest" description="Disordered" evidence="1">
    <location>
        <begin position="470"/>
        <end position="514"/>
    </location>
</feature>
<organism evidence="3 4">
    <name type="scientific">Prymnesium parvum</name>
    <name type="common">Toxic golden alga</name>
    <dbReference type="NCBI Taxonomy" id="97485"/>
    <lineage>
        <taxon>Eukaryota</taxon>
        <taxon>Haptista</taxon>
        <taxon>Haptophyta</taxon>
        <taxon>Prymnesiophyceae</taxon>
        <taxon>Prymnesiales</taxon>
        <taxon>Prymnesiaceae</taxon>
        <taxon>Prymnesium</taxon>
    </lineage>
</organism>
<dbReference type="PRINTS" id="PR01270">
    <property type="entry name" value="HDASUPER"/>
</dbReference>
<dbReference type="GO" id="GO:0040029">
    <property type="term" value="P:epigenetic regulation of gene expression"/>
    <property type="evidence" value="ECO:0007669"/>
    <property type="project" value="TreeGrafter"/>
</dbReference>
<proteinExistence type="predicted"/>
<dbReference type="Proteomes" id="UP001515480">
    <property type="component" value="Unassembled WGS sequence"/>
</dbReference>
<dbReference type="AlphaFoldDB" id="A0AB34IV60"/>
<comment type="caution">
    <text evidence="3">The sequence shown here is derived from an EMBL/GenBank/DDBJ whole genome shotgun (WGS) entry which is preliminary data.</text>
</comment>
<dbReference type="Gene3D" id="3.40.800.20">
    <property type="entry name" value="Histone deacetylase domain"/>
    <property type="match status" value="1"/>
</dbReference>
<sequence>MSAALLPPPPSPTDALVDKLSSLSLAPNAVLLTLKQLRPAPGAEAIELCISPRAHDGATALVHDVRMCAHKCEQHDHPERPERITEAFAQLSRDGLALHCARVPARLVTREEVCLVHEAAHWDRIEWAVNQQLAALCAYAEAHDSVFLNHASMECARLAAGGVLELTREVMAGRVRNGMALVRPPGHHAEVHTMMGFSLFNTVAIAAQYARSHLGAGRVLIVDWDIHHGNGIQHAFEEDPSVLYFSVHRFEKGRFYPSTDDAAPHRVGKGAGEGATVNVGWNTQGHAKPGDAEYLAVWREVLMPIATAFRPDLVLVAAGFDAAEGDPLGMCHVTPLGYAKLTRQLQQLAGGKLVLALEGGYSLAATSASAAGCMAALLGVTPAEEEPEAASATGMRVPSARIRERLARRSQRPSGRPARKGVGVDNGGGGIDQAARKAIDETKRHLARYWPCLAPPRPISAALSAVTPSAVNAPPSPPVSCSSDAPEESQATLGGGTALADGSSPPPASPCDSNAIEVIMTS</sequence>
<evidence type="ECO:0000259" key="2">
    <source>
        <dbReference type="Pfam" id="PF00850"/>
    </source>
</evidence>
<dbReference type="GO" id="GO:0004407">
    <property type="term" value="F:histone deacetylase activity"/>
    <property type="evidence" value="ECO:0007669"/>
    <property type="project" value="TreeGrafter"/>
</dbReference>
<protein>
    <recommendedName>
        <fullName evidence="2">Histone deacetylase domain-containing protein</fullName>
    </recommendedName>
</protein>
<keyword evidence="4" id="KW-1185">Reference proteome</keyword>
<evidence type="ECO:0000313" key="3">
    <source>
        <dbReference type="EMBL" id="KAL1507004.1"/>
    </source>
</evidence>
<dbReference type="InterPro" id="IPR023696">
    <property type="entry name" value="Ureohydrolase_dom_sf"/>
</dbReference>
<dbReference type="InterPro" id="IPR023801">
    <property type="entry name" value="His_deacetylse_dom"/>
</dbReference>
<dbReference type="EMBL" id="JBGBPQ010000018">
    <property type="protein sequence ID" value="KAL1507004.1"/>
    <property type="molecule type" value="Genomic_DNA"/>
</dbReference>
<dbReference type="PANTHER" id="PTHR10625">
    <property type="entry name" value="HISTONE DEACETYLASE HDAC1-RELATED"/>
    <property type="match status" value="1"/>
</dbReference>
<evidence type="ECO:0000256" key="1">
    <source>
        <dbReference type="SAM" id="MobiDB-lite"/>
    </source>
</evidence>
<feature type="compositionally biased region" description="Low complexity" evidence="1">
    <location>
        <begin position="470"/>
        <end position="484"/>
    </location>
</feature>